<dbReference type="PANTHER" id="PTHR23427:SF2">
    <property type="entry name" value="SURFEIT LOCUS PROTEIN 1"/>
    <property type="match status" value="1"/>
</dbReference>
<dbReference type="Proteomes" id="UP001596495">
    <property type="component" value="Unassembled WGS sequence"/>
</dbReference>
<evidence type="ECO:0000256" key="4">
    <source>
        <dbReference type="ARBA" id="ARBA00022989"/>
    </source>
</evidence>
<evidence type="ECO:0000313" key="8">
    <source>
        <dbReference type="Proteomes" id="UP001596495"/>
    </source>
</evidence>
<accession>A0ABW2R5Z4</accession>
<evidence type="ECO:0000256" key="2">
    <source>
        <dbReference type="ARBA" id="ARBA00007165"/>
    </source>
</evidence>
<reference evidence="8" key="1">
    <citation type="journal article" date="2019" name="Int. J. Syst. Evol. Microbiol.">
        <title>The Global Catalogue of Microorganisms (GCM) 10K type strain sequencing project: providing services to taxonomists for standard genome sequencing and annotation.</title>
        <authorList>
            <consortium name="The Broad Institute Genomics Platform"/>
            <consortium name="The Broad Institute Genome Sequencing Center for Infectious Disease"/>
            <person name="Wu L."/>
            <person name="Ma J."/>
        </authorList>
    </citation>
    <scope>NUCLEOTIDE SEQUENCE [LARGE SCALE GENOMIC DNA]</scope>
    <source>
        <strain evidence="8">CCUG 54518</strain>
    </source>
</reference>
<dbReference type="InterPro" id="IPR002994">
    <property type="entry name" value="Surf1/Shy1"/>
</dbReference>
<dbReference type="PROSITE" id="PS50895">
    <property type="entry name" value="SURF1"/>
    <property type="match status" value="1"/>
</dbReference>
<comment type="caution">
    <text evidence="7">The sequence shown here is derived from an EMBL/GenBank/DDBJ whole genome shotgun (WGS) entry which is preliminary data.</text>
</comment>
<name>A0ABW2R5Z4_9BURK</name>
<evidence type="ECO:0000256" key="3">
    <source>
        <dbReference type="ARBA" id="ARBA00022692"/>
    </source>
</evidence>
<proteinExistence type="inferred from homology"/>
<gene>
    <name evidence="7" type="ORF">ACFQNJ_03735</name>
</gene>
<comment type="caution">
    <text evidence="6">Lacks conserved residue(s) required for the propagation of feature annotation.</text>
</comment>
<keyword evidence="3 6" id="KW-0812">Transmembrane</keyword>
<protein>
    <recommendedName>
        <fullName evidence="6">SURF1-like protein</fullName>
    </recommendedName>
</protein>
<comment type="similarity">
    <text evidence="2 6">Belongs to the SURF1 family.</text>
</comment>
<feature type="transmembrane region" description="Helical" evidence="6">
    <location>
        <begin position="199"/>
        <end position="219"/>
    </location>
</feature>
<comment type="subcellular location">
    <subcellularLocation>
        <location evidence="6">Cell membrane</location>
        <topology evidence="6">Multi-pass membrane protein</topology>
    </subcellularLocation>
    <subcellularLocation>
        <location evidence="1">Membrane</location>
    </subcellularLocation>
</comment>
<dbReference type="CDD" id="cd06662">
    <property type="entry name" value="SURF1"/>
    <property type="match status" value="1"/>
</dbReference>
<keyword evidence="6" id="KW-1003">Cell membrane</keyword>
<keyword evidence="5 6" id="KW-0472">Membrane</keyword>
<dbReference type="Pfam" id="PF02104">
    <property type="entry name" value="SURF1"/>
    <property type="match status" value="1"/>
</dbReference>
<organism evidence="7 8">
    <name type="scientific">Hydrogenophaga bisanensis</name>
    <dbReference type="NCBI Taxonomy" id="439611"/>
    <lineage>
        <taxon>Bacteria</taxon>
        <taxon>Pseudomonadati</taxon>
        <taxon>Pseudomonadota</taxon>
        <taxon>Betaproteobacteria</taxon>
        <taxon>Burkholderiales</taxon>
        <taxon>Comamonadaceae</taxon>
        <taxon>Hydrogenophaga</taxon>
    </lineage>
</organism>
<keyword evidence="4 6" id="KW-1133">Transmembrane helix</keyword>
<dbReference type="EMBL" id="JBHTBX010000002">
    <property type="protein sequence ID" value="MFC7433615.1"/>
    <property type="molecule type" value="Genomic_DNA"/>
</dbReference>
<dbReference type="InterPro" id="IPR045214">
    <property type="entry name" value="Surf1/Surf4"/>
</dbReference>
<keyword evidence="8" id="KW-1185">Reference proteome</keyword>
<evidence type="ECO:0000256" key="6">
    <source>
        <dbReference type="RuleBase" id="RU363076"/>
    </source>
</evidence>
<evidence type="ECO:0000256" key="1">
    <source>
        <dbReference type="ARBA" id="ARBA00004370"/>
    </source>
</evidence>
<sequence>MTLACLVTMGVTASLGIWQLGRADQKMGLQNAIDRQMALPPLDVDGLLGTSPLDGVIHRSARLRGTWEDRATVFLDNRSMGGQAGFHVVTPLRLAGSDARVLVVRGWVPRDFQDRTRVPRVPTPEGEVLLEGRLAPPPSRYYELGDPGQGVIRQNIEVAAFSRETGLALLDLSLLQTGETDDGLRREWPKIAADVHKHYGYAAQWFGLCALAGILYVWFQFIQPRRRRRTT</sequence>
<dbReference type="PANTHER" id="PTHR23427">
    <property type="entry name" value="SURFEIT LOCUS PROTEIN"/>
    <property type="match status" value="1"/>
</dbReference>
<evidence type="ECO:0000313" key="7">
    <source>
        <dbReference type="EMBL" id="MFC7433615.1"/>
    </source>
</evidence>
<evidence type="ECO:0000256" key="5">
    <source>
        <dbReference type="ARBA" id="ARBA00023136"/>
    </source>
</evidence>